<dbReference type="EMBL" id="GANP01011112">
    <property type="protein sequence ID" value="JAB73356.1"/>
    <property type="molecule type" value="mRNA"/>
</dbReference>
<proteinExistence type="evidence at transcript level"/>
<accession>V5IDY8</accession>
<protein>
    <submittedName>
        <fullName evidence="1">Uncharacterized protein</fullName>
    </submittedName>
</protein>
<name>V5IDY8_IXORI</name>
<dbReference type="AlphaFoldDB" id="V5IDY8"/>
<sequence>MGRNRQQKARLSQKRPTLFPMMFQQRLLLRIRQMVLEKAQITGPLKETEVRQIPVLTRVLQARSQVIRMGMEDTVTPTVMEDTAIRIIKGRPQRWNNCWHSLAQTPEDSTNLTTVQSLVRVVQEAPGAQEAQEVQKGEREPMVIIHKRQPLRQEAMGIIQLLLISAPVEKPQQSPARNTNQQLQLKQMRTAASTQPLSQLMAILVTLMHQHRAEMDQVWVLQRPLMGPTEVKRQRRAGTITTKRTKLLPPHPRLTTMVAPTKSSQHDTVVTARRQLHQLRATTTTTGLLVRLPIPWCNLSDTHAIRLRERLGHLLVLPALTSARILPLNETMIQGFRAISRLRVNCCK</sequence>
<evidence type="ECO:0000313" key="1">
    <source>
        <dbReference type="EMBL" id="JAB73356.1"/>
    </source>
</evidence>
<organism evidence="1">
    <name type="scientific">Ixodes ricinus</name>
    <name type="common">Common tick</name>
    <name type="synonym">Acarus ricinus</name>
    <dbReference type="NCBI Taxonomy" id="34613"/>
    <lineage>
        <taxon>Eukaryota</taxon>
        <taxon>Metazoa</taxon>
        <taxon>Ecdysozoa</taxon>
        <taxon>Arthropoda</taxon>
        <taxon>Chelicerata</taxon>
        <taxon>Arachnida</taxon>
        <taxon>Acari</taxon>
        <taxon>Parasitiformes</taxon>
        <taxon>Ixodida</taxon>
        <taxon>Ixodoidea</taxon>
        <taxon>Ixodidae</taxon>
        <taxon>Ixodinae</taxon>
        <taxon>Ixodes</taxon>
    </lineage>
</organism>
<reference evidence="1" key="1">
    <citation type="journal article" date="2015" name="Sci. Rep.">
        <title>Tissue- and time-dependent transcription in Ixodes ricinus salivary glands and midguts when blood feeding on the vertebrate host.</title>
        <authorList>
            <person name="Kotsyfakis M."/>
            <person name="Schwarz A."/>
            <person name="Erhart J."/>
            <person name="Ribeiro J.M."/>
        </authorList>
    </citation>
    <scope>NUCLEOTIDE SEQUENCE</scope>
    <source>
        <tissue evidence="1">Salivary gland and midgut</tissue>
    </source>
</reference>